<evidence type="ECO:0000313" key="1">
    <source>
        <dbReference type="EMBL" id="KAI0040207.1"/>
    </source>
</evidence>
<proteinExistence type="predicted"/>
<keyword evidence="2" id="KW-1185">Reference proteome</keyword>
<comment type="caution">
    <text evidence="1">The sequence shown here is derived from an EMBL/GenBank/DDBJ whole genome shotgun (WGS) entry which is preliminary data.</text>
</comment>
<name>A0ACB8R8I3_9AGAM</name>
<organism evidence="1 2">
    <name type="scientific">Auriscalpium vulgare</name>
    <dbReference type="NCBI Taxonomy" id="40419"/>
    <lineage>
        <taxon>Eukaryota</taxon>
        <taxon>Fungi</taxon>
        <taxon>Dikarya</taxon>
        <taxon>Basidiomycota</taxon>
        <taxon>Agaricomycotina</taxon>
        <taxon>Agaricomycetes</taxon>
        <taxon>Russulales</taxon>
        <taxon>Auriscalpiaceae</taxon>
        <taxon>Auriscalpium</taxon>
    </lineage>
</organism>
<protein>
    <submittedName>
        <fullName evidence="1">Uncharacterized protein</fullName>
    </submittedName>
</protein>
<gene>
    <name evidence="1" type="ORF">FA95DRAFT_1577105</name>
</gene>
<evidence type="ECO:0000313" key="2">
    <source>
        <dbReference type="Proteomes" id="UP000814033"/>
    </source>
</evidence>
<accession>A0ACB8R8I3</accession>
<reference evidence="1" key="1">
    <citation type="submission" date="2021-02" db="EMBL/GenBank/DDBJ databases">
        <authorList>
            <consortium name="DOE Joint Genome Institute"/>
            <person name="Ahrendt S."/>
            <person name="Looney B.P."/>
            <person name="Miyauchi S."/>
            <person name="Morin E."/>
            <person name="Drula E."/>
            <person name="Courty P.E."/>
            <person name="Chicoki N."/>
            <person name="Fauchery L."/>
            <person name="Kohler A."/>
            <person name="Kuo A."/>
            <person name="Labutti K."/>
            <person name="Pangilinan J."/>
            <person name="Lipzen A."/>
            <person name="Riley R."/>
            <person name="Andreopoulos W."/>
            <person name="He G."/>
            <person name="Johnson J."/>
            <person name="Barry K.W."/>
            <person name="Grigoriev I.V."/>
            <person name="Nagy L."/>
            <person name="Hibbett D."/>
            <person name="Henrissat B."/>
            <person name="Matheny P.B."/>
            <person name="Labbe J."/>
            <person name="Martin F."/>
        </authorList>
    </citation>
    <scope>NUCLEOTIDE SEQUENCE</scope>
    <source>
        <strain evidence="1">FP105234-sp</strain>
    </source>
</reference>
<sequence length="245" mass="26698">MKTRSRVARTRAAVKESKEDTPAVDDEVTGQEKEVEVAKVKKAAPKKRMRMSASRPRSRKARSVDCLATVNLTVTAHPNPGLHNLAFDSASWHYLRSNVCHALTRPLQDPSCRRTCDDEAGEDPDFGTDDDDENDAMAALFEEQDNSSSEEDGDEGEGSDDEGGDDGECCKGCDSDTTPISSVQLKAPHQTCGQAAGNALVTLRQRLQPRHVAGGRYQPPQLFGTFADGVQISAGMYENIPRSRF</sequence>
<dbReference type="EMBL" id="MU276217">
    <property type="protein sequence ID" value="KAI0040207.1"/>
    <property type="molecule type" value="Genomic_DNA"/>
</dbReference>
<dbReference type="Proteomes" id="UP000814033">
    <property type="component" value="Unassembled WGS sequence"/>
</dbReference>
<reference evidence="1" key="2">
    <citation type="journal article" date="2022" name="New Phytol.">
        <title>Evolutionary transition to the ectomycorrhizal habit in the genomes of a hyperdiverse lineage of mushroom-forming fungi.</title>
        <authorList>
            <person name="Looney B."/>
            <person name="Miyauchi S."/>
            <person name="Morin E."/>
            <person name="Drula E."/>
            <person name="Courty P.E."/>
            <person name="Kohler A."/>
            <person name="Kuo A."/>
            <person name="LaButti K."/>
            <person name="Pangilinan J."/>
            <person name="Lipzen A."/>
            <person name="Riley R."/>
            <person name="Andreopoulos W."/>
            <person name="He G."/>
            <person name="Johnson J."/>
            <person name="Nolan M."/>
            <person name="Tritt A."/>
            <person name="Barry K.W."/>
            <person name="Grigoriev I.V."/>
            <person name="Nagy L.G."/>
            <person name="Hibbett D."/>
            <person name="Henrissat B."/>
            <person name="Matheny P.B."/>
            <person name="Labbe J."/>
            <person name="Martin F.M."/>
        </authorList>
    </citation>
    <scope>NUCLEOTIDE SEQUENCE</scope>
    <source>
        <strain evidence="1">FP105234-sp</strain>
    </source>
</reference>